<keyword evidence="4" id="KW-1185">Reference proteome</keyword>
<accession>A0A315YX18</accession>
<evidence type="ECO:0000313" key="4">
    <source>
        <dbReference type="Proteomes" id="UP000245535"/>
    </source>
</evidence>
<dbReference type="InterPro" id="IPR000834">
    <property type="entry name" value="Peptidase_M14"/>
</dbReference>
<feature type="domain" description="Peptidase M14" evidence="2">
    <location>
        <begin position="46"/>
        <end position="183"/>
    </location>
</feature>
<dbReference type="GO" id="GO:0004181">
    <property type="term" value="F:metallocarboxypeptidase activity"/>
    <property type="evidence" value="ECO:0007669"/>
    <property type="project" value="InterPro"/>
</dbReference>
<dbReference type="GO" id="GO:0006508">
    <property type="term" value="P:proteolysis"/>
    <property type="evidence" value="ECO:0007669"/>
    <property type="project" value="InterPro"/>
</dbReference>
<feature type="signal peptide" evidence="1">
    <location>
        <begin position="1"/>
        <end position="21"/>
    </location>
</feature>
<proteinExistence type="predicted"/>
<dbReference type="EMBL" id="QGDO01000011">
    <property type="protein sequence ID" value="PWJ34193.1"/>
    <property type="molecule type" value="Genomic_DNA"/>
</dbReference>
<reference evidence="3 4" key="1">
    <citation type="submission" date="2018-03" db="EMBL/GenBank/DDBJ databases">
        <title>Genomic Encyclopedia of Archaeal and Bacterial Type Strains, Phase II (KMG-II): from individual species to whole genera.</title>
        <authorList>
            <person name="Goeker M."/>
        </authorList>
    </citation>
    <scope>NUCLEOTIDE SEQUENCE [LARGE SCALE GENOMIC DNA]</scope>
    <source>
        <strain evidence="3 4">DSM 28229</strain>
    </source>
</reference>
<dbReference type="Gene3D" id="3.40.630.10">
    <property type="entry name" value="Zn peptidases"/>
    <property type="match status" value="1"/>
</dbReference>
<dbReference type="AlphaFoldDB" id="A0A315YX18"/>
<name>A0A315YX18_SEDFL</name>
<dbReference type="Pfam" id="PF00246">
    <property type="entry name" value="Peptidase_M14"/>
    <property type="match status" value="1"/>
</dbReference>
<dbReference type="OrthoDB" id="9767214at2"/>
<dbReference type="PROSITE" id="PS51257">
    <property type="entry name" value="PROKAR_LIPOPROTEIN"/>
    <property type="match status" value="1"/>
</dbReference>
<sequence>MTKYTTLYLFFLLALIGCGQSSDTDFSTRFEKSEGKETATYNETIEYFEKLADTSPFVKLQTFGTTDADKPLHLAIFDFDQDFNFKKSRTKKKAIVFINNGIHPGEPSGIDASMLFYRELIQNDSLRQQLKDIVIASVPIYNIGGAFNRSSFSRANQQGPDAYGFRGNSRNFDLNRDFIKLDSENAKTFTRIYQLIQPDVFLDTHTSNGADYQHIMTLLTGQIEKMGEDVGSYVRSTFEPLLYQEMHEKGFPMVPYVHSLGKTPDTGITAFYDSPRYSTGYSATFHALSFITETHMLKTYKQRVDATYAFIETLIKTTATEKETIKSLREKAITKAKTADEFTLHWEIDTSRYDMIPFKGYTAKYKPSLISGKERLYYDRNEPWEKEIPYYSYYTPVQKIKTPKAYIIPKAWKEVIRRLQVNKVKMSPISEDTTMMVTAYRIADLNTVKSPFEGHYLHYQTKTETIQTEISFKKGDWLIPLNQDRNRFIVEVLEPSAPDSYFNWNFFDTILQQKEWYSSYVFEDLAVQYLEEHPEIRAKLEAKKLEDPAFAENGASQLYFVYKQTPYYEKEHLRYPIFRVEKEALAL</sequence>
<comment type="caution">
    <text evidence="3">The sequence shown here is derived from an EMBL/GenBank/DDBJ whole genome shotgun (WGS) entry which is preliminary data.</text>
</comment>
<dbReference type="SUPFAM" id="SSF53187">
    <property type="entry name" value="Zn-dependent exopeptidases"/>
    <property type="match status" value="1"/>
</dbReference>
<evidence type="ECO:0000259" key="2">
    <source>
        <dbReference type="Pfam" id="PF00246"/>
    </source>
</evidence>
<organism evidence="3 4">
    <name type="scientific">Sediminitomix flava</name>
    <dbReference type="NCBI Taxonomy" id="379075"/>
    <lineage>
        <taxon>Bacteria</taxon>
        <taxon>Pseudomonadati</taxon>
        <taxon>Bacteroidota</taxon>
        <taxon>Cytophagia</taxon>
        <taxon>Cytophagales</taxon>
        <taxon>Flammeovirgaceae</taxon>
        <taxon>Sediminitomix</taxon>
    </lineage>
</organism>
<dbReference type="Proteomes" id="UP000245535">
    <property type="component" value="Unassembled WGS sequence"/>
</dbReference>
<keyword evidence="3" id="KW-0378">Hydrolase</keyword>
<keyword evidence="1" id="KW-0732">Signal</keyword>
<gene>
    <name evidence="3" type="ORF">BC781_111103</name>
</gene>
<protein>
    <submittedName>
        <fullName evidence="3">Zinc carboxypeptidase</fullName>
    </submittedName>
</protein>
<dbReference type="GO" id="GO:0008270">
    <property type="term" value="F:zinc ion binding"/>
    <property type="evidence" value="ECO:0007669"/>
    <property type="project" value="InterPro"/>
</dbReference>
<feature type="chain" id="PRO_5016350982" evidence="1">
    <location>
        <begin position="22"/>
        <end position="587"/>
    </location>
</feature>
<evidence type="ECO:0000313" key="3">
    <source>
        <dbReference type="EMBL" id="PWJ34193.1"/>
    </source>
</evidence>
<keyword evidence="3" id="KW-0645">Protease</keyword>
<dbReference type="RefSeq" id="WP_109623045.1">
    <property type="nucleotide sequence ID" value="NZ_QGDO01000011.1"/>
</dbReference>
<keyword evidence="3" id="KW-0121">Carboxypeptidase</keyword>
<evidence type="ECO:0000256" key="1">
    <source>
        <dbReference type="SAM" id="SignalP"/>
    </source>
</evidence>